<evidence type="ECO:0000259" key="1">
    <source>
        <dbReference type="Pfam" id="PF00631"/>
    </source>
</evidence>
<keyword evidence="3" id="KW-1185">Reference proteome</keyword>
<sequence length="96" mass="10694">MQSPKSPILAQKQVYIRIKRINAEIAQLKAVLKKEHVCVSNAGYNIIDYCLAHPDYYLITENKIDPGTVGTNPYYLGTKHHLGDATGDSNECCVVM</sequence>
<evidence type="ECO:0000313" key="3">
    <source>
        <dbReference type="Proteomes" id="UP001360560"/>
    </source>
</evidence>
<reference evidence="2 3" key="1">
    <citation type="journal article" date="2023" name="Elife">
        <title>Identification of key yeast species and microbe-microbe interactions impacting larval growth of Drosophila in the wild.</title>
        <authorList>
            <person name="Mure A."/>
            <person name="Sugiura Y."/>
            <person name="Maeda R."/>
            <person name="Honda K."/>
            <person name="Sakurai N."/>
            <person name="Takahashi Y."/>
            <person name="Watada M."/>
            <person name="Katoh T."/>
            <person name="Gotoh A."/>
            <person name="Gotoh Y."/>
            <person name="Taniguchi I."/>
            <person name="Nakamura K."/>
            <person name="Hayashi T."/>
            <person name="Katayama T."/>
            <person name="Uemura T."/>
            <person name="Hattori Y."/>
        </authorList>
    </citation>
    <scope>NUCLEOTIDE SEQUENCE [LARGE SCALE GENOMIC DNA]</scope>
    <source>
        <strain evidence="2 3">SC-9</strain>
    </source>
</reference>
<dbReference type="GO" id="GO:0007186">
    <property type="term" value="P:G protein-coupled receptor signaling pathway"/>
    <property type="evidence" value="ECO:0007669"/>
    <property type="project" value="InterPro"/>
</dbReference>
<feature type="domain" description="G protein gamma" evidence="1">
    <location>
        <begin position="21"/>
        <end position="96"/>
    </location>
</feature>
<dbReference type="EMBL" id="BTFZ01000002">
    <property type="protein sequence ID" value="GMM34335.1"/>
    <property type="molecule type" value="Genomic_DNA"/>
</dbReference>
<dbReference type="Proteomes" id="UP001360560">
    <property type="component" value="Unassembled WGS sequence"/>
</dbReference>
<comment type="caution">
    <text evidence="2">The sequence shown here is derived from an EMBL/GenBank/DDBJ whole genome shotgun (WGS) entry which is preliminary data.</text>
</comment>
<proteinExistence type="predicted"/>
<evidence type="ECO:0000313" key="2">
    <source>
        <dbReference type="EMBL" id="GMM34335.1"/>
    </source>
</evidence>
<dbReference type="GeneID" id="90072314"/>
<protein>
    <recommendedName>
        <fullName evidence="1">G protein gamma domain-containing protein</fullName>
    </recommendedName>
</protein>
<dbReference type="Pfam" id="PF00631">
    <property type="entry name" value="G-gamma"/>
    <property type="match status" value="1"/>
</dbReference>
<gene>
    <name evidence="2" type="ORF">DASC09_016600</name>
</gene>
<dbReference type="InterPro" id="IPR015898">
    <property type="entry name" value="G-protein_gamma-like_dom"/>
</dbReference>
<name>A0AAV5QIM1_9ASCO</name>
<dbReference type="AlphaFoldDB" id="A0AAV5QIM1"/>
<dbReference type="RefSeq" id="XP_064851335.1">
    <property type="nucleotide sequence ID" value="XM_064995263.1"/>
</dbReference>
<organism evidence="2 3">
    <name type="scientific">Saccharomycopsis crataegensis</name>
    <dbReference type="NCBI Taxonomy" id="43959"/>
    <lineage>
        <taxon>Eukaryota</taxon>
        <taxon>Fungi</taxon>
        <taxon>Dikarya</taxon>
        <taxon>Ascomycota</taxon>
        <taxon>Saccharomycotina</taxon>
        <taxon>Saccharomycetes</taxon>
        <taxon>Saccharomycopsidaceae</taxon>
        <taxon>Saccharomycopsis</taxon>
    </lineage>
</organism>
<accession>A0AAV5QIM1</accession>